<comment type="caution">
    <text evidence="2">The sequence shown here is derived from an EMBL/GenBank/DDBJ whole genome shotgun (WGS) entry which is preliminary data.</text>
</comment>
<dbReference type="AlphaFoldDB" id="A0A9P8RI30"/>
<feature type="compositionally biased region" description="Polar residues" evidence="1">
    <location>
        <begin position="1"/>
        <end position="13"/>
    </location>
</feature>
<gene>
    <name evidence="2" type="ORF">BKA67DRAFT_665357</name>
</gene>
<feature type="region of interest" description="Disordered" evidence="1">
    <location>
        <begin position="1"/>
        <end position="86"/>
    </location>
</feature>
<evidence type="ECO:0000313" key="3">
    <source>
        <dbReference type="Proteomes" id="UP000758603"/>
    </source>
</evidence>
<keyword evidence="3" id="KW-1185">Reference proteome</keyword>
<dbReference type="EMBL" id="JAGPXC010000014">
    <property type="protein sequence ID" value="KAH6639976.1"/>
    <property type="molecule type" value="Genomic_DNA"/>
</dbReference>
<reference evidence="2" key="1">
    <citation type="journal article" date="2021" name="Nat. Commun.">
        <title>Genetic determinants of endophytism in the Arabidopsis root mycobiome.</title>
        <authorList>
            <person name="Mesny F."/>
            <person name="Miyauchi S."/>
            <person name="Thiergart T."/>
            <person name="Pickel B."/>
            <person name="Atanasova L."/>
            <person name="Karlsson M."/>
            <person name="Huettel B."/>
            <person name="Barry K.W."/>
            <person name="Haridas S."/>
            <person name="Chen C."/>
            <person name="Bauer D."/>
            <person name="Andreopoulos W."/>
            <person name="Pangilinan J."/>
            <person name="LaButti K."/>
            <person name="Riley R."/>
            <person name="Lipzen A."/>
            <person name="Clum A."/>
            <person name="Drula E."/>
            <person name="Henrissat B."/>
            <person name="Kohler A."/>
            <person name="Grigoriev I.V."/>
            <person name="Martin F.M."/>
            <person name="Hacquard S."/>
        </authorList>
    </citation>
    <scope>NUCLEOTIDE SEQUENCE</scope>
    <source>
        <strain evidence="2">MPI-SDFR-AT-0073</strain>
    </source>
</reference>
<accession>A0A9P8RI30</accession>
<organism evidence="2 3">
    <name type="scientific">Truncatella angustata</name>
    <dbReference type="NCBI Taxonomy" id="152316"/>
    <lineage>
        <taxon>Eukaryota</taxon>
        <taxon>Fungi</taxon>
        <taxon>Dikarya</taxon>
        <taxon>Ascomycota</taxon>
        <taxon>Pezizomycotina</taxon>
        <taxon>Sordariomycetes</taxon>
        <taxon>Xylariomycetidae</taxon>
        <taxon>Amphisphaeriales</taxon>
        <taxon>Sporocadaceae</taxon>
        <taxon>Truncatella</taxon>
    </lineage>
</organism>
<proteinExistence type="predicted"/>
<evidence type="ECO:0000256" key="1">
    <source>
        <dbReference type="SAM" id="MobiDB-lite"/>
    </source>
</evidence>
<name>A0A9P8RI30_9PEZI</name>
<feature type="compositionally biased region" description="Basic and acidic residues" evidence="1">
    <location>
        <begin position="41"/>
        <end position="56"/>
    </location>
</feature>
<protein>
    <submittedName>
        <fullName evidence="2">Uncharacterized protein</fullName>
    </submittedName>
</protein>
<dbReference type="OrthoDB" id="4158609at2759"/>
<dbReference type="GeneID" id="70137432"/>
<dbReference type="Proteomes" id="UP000758603">
    <property type="component" value="Unassembled WGS sequence"/>
</dbReference>
<sequence length="86" mass="8858">MSSEGQNQTSTGSKAGPIQGGANTAESNFGGPKLDNLYMQKRSDDPESVAKRESLAEQRPGQGLIGKMMQNYVSGPAGPNTGGKGT</sequence>
<evidence type="ECO:0000313" key="2">
    <source>
        <dbReference type="EMBL" id="KAH6639976.1"/>
    </source>
</evidence>
<dbReference type="RefSeq" id="XP_045951050.1">
    <property type="nucleotide sequence ID" value="XM_046108541.1"/>
</dbReference>